<evidence type="ECO:0000313" key="3">
    <source>
        <dbReference type="Proteomes" id="UP000002417"/>
    </source>
</evidence>
<gene>
    <name evidence="2" type="ordered locus">Xaut_4497</name>
</gene>
<proteinExistence type="predicted"/>
<dbReference type="HOGENOM" id="CLU_070805_0_0_5"/>
<dbReference type="EMBL" id="CP000781">
    <property type="protein sequence ID" value="ABS69718.1"/>
    <property type="molecule type" value="Genomic_DNA"/>
</dbReference>
<evidence type="ECO:0000313" key="2">
    <source>
        <dbReference type="EMBL" id="ABS69718.1"/>
    </source>
</evidence>
<organism evidence="2 3">
    <name type="scientific">Xanthobacter autotrophicus (strain ATCC BAA-1158 / Py2)</name>
    <dbReference type="NCBI Taxonomy" id="78245"/>
    <lineage>
        <taxon>Bacteria</taxon>
        <taxon>Pseudomonadati</taxon>
        <taxon>Pseudomonadota</taxon>
        <taxon>Alphaproteobacteria</taxon>
        <taxon>Hyphomicrobiales</taxon>
        <taxon>Xanthobacteraceae</taxon>
        <taxon>Xanthobacter</taxon>
    </lineage>
</organism>
<dbReference type="AlphaFoldDB" id="A7INX2"/>
<dbReference type="OrthoDB" id="9804833at2"/>
<keyword evidence="3" id="KW-1185">Reference proteome</keyword>
<dbReference type="PhylomeDB" id="A7INX2"/>
<evidence type="ECO:0000259" key="1">
    <source>
        <dbReference type="Pfam" id="PF10124"/>
    </source>
</evidence>
<reference evidence="2 3" key="1">
    <citation type="submission" date="2007-07" db="EMBL/GenBank/DDBJ databases">
        <title>Complete sequence of chromosome of Xanthobacter autotrophicus Py2.</title>
        <authorList>
            <consortium name="US DOE Joint Genome Institute"/>
            <person name="Copeland A."/>
            <person name="Lucas S."/>
            <person name="Lapidus A."/>
            <person name="Barry K."/>
            <person name="Glavina del Rio T."/>
            <person name="Hammon N."/>
            <person name="Israni S."/>
            <person name="Dalin E."/>
            <person name="Tice H."/>
            <person name="Pitluck S."/>
            <person name="Sims D."/>
            <person name="Brettin T."/>
            <person name="Bruce D."/>
            <person name="Detter J.C."/>
            <person name="Han C."/>
            <person name="Tapia R."/>
            <person name="Brainard J."/>
            <person name="Schmutz J."/>
            <person name="Larimer F."/>
            <person name="Land M."/>
            <person name="Hauser L."/>
            <person name="Kyrpides N."/>
            <person name="Kim E."/>
            <person name="Ensigns S.A."/>
            <person name="Richardson P."/>
        </authorList>
    </citation>
    <scope>NUCLEOTIDE SEQUENCE [LARGE SCALE GENOMIC DNA]</scope>
    <source>
        <strain evidence="3">ATCC BAA-1158 / Py2</strain>
    </source>
</reference>
<feature type="domain" description="Bacteriophage Mu GpT" evidence="1">
    <location>
        <begin position="10"/>
        <end position="297"/>
    </location>
</feature>
<sequence>MIVNRPTLLTLGVGFHTAFNNGLGQGESLYPRIASRVPSTTGEQEYGWLGKVPNIREWIGDRQVQNITSSSYRIRNKDWELTLGVDRNDIEDDNIGIYGPLFQEMGSSVASAYDRSVWALLKAGFTTPCYDGQYFFDVDHPVLAEDGVTVRSVANTDGGTGAPWFLVDDKRTLKPIILQVRKDWQFVPKDKLDDDNVYHSKKFIYGVDGRYNVGYGFWQFSWGSKQPLTAAAYSAARAALSGMTGDHGRPLGIVPRTLIVPPALEEVGREILQSERNEVGATNPWRGTAELVVVPWLT</sequence>
<dbReference type="Proteomes" id="UP000002417">
    <property type="component" value="Chromosome"/>
</dbReference>
<dbReference type="KEGG" id="xau:Xaut_4497"/>
<dbReference type="Pfam" id="PF10124">
    <property type="entry name" value="Mu-like_gpT"/>
    <property type="match status" value="1"/>
</dbReference>
<dbReference type="InterPro" id="IPR018774">
    <property type="entry name" value="Phage_Mu_GpT"/>
</dbReference>
<name>A7INX2_XANP2</name>
<dbReference type="STRING" id="78245.Xaut_4497"/>
<protein>
    <submittedName>
        <fullName evidence="2">Mu-like prophage major head subunit gpT-like protein</fullName>
    </submittedName>
</protein>
<accession>A7INX2</accession>
<dbReference type="eggNOG" id="COG4397">
    <property type="taxonomic scope" value="Bacteria"/>
</dbReference>